<proteinExistence type="predicted"/>
<keyword evidence="1" id="KW-1185">Reference proteome</keyword>
<organism evidence="1 2">
    <name type="scientific">Romanomermis culicivorax</name>
    <name type="common">Nematode worm</name>
    <dbReference type="NCBI Taxonomy" id="13658"/>
    <lineage>
        <taxon>Eukaryota</taxon>
        <taxon>Metazoa</taxon>
        <taxon>Ecdysozoa</taxon>
        <taxon>Nematoda</taxon>
        <taxon>Enoplea</taxon>
        <taxon>Dorylaimia</taxon>
        <taxon>Mermithida</taxon>
        <taxon>Mermithoidea</taxon>
        <taxon>Mermithidae</taxon>
        <taxon>Romanomermis</taxon>
    </lineage>
</organism>
<evidence type="ECO:0000313" key="1">
    <source>
        <dbReference type="Proteomes" id="UP000887565"/>
    </source>
</evidence>
<protein>
    <submittedName>
        <fullName evidence="2">Uncharacterized protein</fullName>
    </submittedName>
</protein>
<dbReference type="Proteomes" id="UP000887565">
    <property type="component" value="Unplaced"/>
</dbReference>
<dbReference type="AlphaFoldDB" id="A0A915HPR8"/>
<accession>A0A915HPR8</accession>
<name>A0A915HPR8_ROMCU</name>
<evidence type="ECO:0000313" key="2">
    <source>
        <dbReference type="WBParaSite" id="nRc.2.0.1.t03948-RA"/>
    </source>
</evidence>
<sequence>GCIPQACCYLLGLGFYKIVQRVALCQIITQIVRKGLVRLFWAAENKLKRIKFRNDKFRAHDIGVLFLDR</sequence>
<dbReference type="WBParaSite" id="nRc.2.0.1.t03948-RA">
    <property type="protein sequence ID" value="nRc.2.0.1.t03948-RA"/>
    <property type="gene ID" value="nRc.2.0.1.g03948"/>
</dbReference>
<reference evidence="2" key="1">
    <citation type="submission" date="2022-11" db="UniProtKB">
        <authorList>
            <consortium name="WormBaseParasite"/>
        </authorList>
    </citation>
    <scope>IDENTIFICATION</scope>
</reference>